<evidence type="ECO:0000313" key="2">
    <source>
        <dbReference type="Proteomes" id="UP000515151"/>
    </source>
</evidence>
<gene>
    <name evidence="3" type="primary">LOC116197393</name>
</gene>
<dbReference type="Proteomes" id="UP000515151">
    <property type="component" value="Chromosome 2"/>
</dbReference>
<dbReference type="AlphaFoldDB" id="A0A6P8CJH0"/>
<name>A0A6P8CJH0_PUNGR</name>
<dbReference type="GeneID" id="116197393"/>
<reference evidence="2" key="1">
    <citation type="journal article" date="2020" name="Plant Biotechnol. J.">
        <title>The pomegranate (Punica granatum L.) draft genome dissects genetic divergence between soft- and hard-seeded cultivars.</title>
        <authorList>
            <person name="Luo X."/>
            <person name="Li H."/>
            <person name="Wu Z."/>
            <person name="Yao W."/>
            <person name="Zhao P."/>
            <person name="Cao D."/>
            <person name="Yu H."/>
            <person name="Li K."/>
            <person name="Poudel K."/>
            <person name="Zhao D."/>
            <person name="Zhang F."/>
            <person name="Xia X."/>
            <person name="Chen L."/>
            <person name="Wang Q."/>
            <person name="Jing D."/>
            <person name="Cao S."/>
        </authorList>
    </citation>
    <scope>NUCLEOTIDE SEQUENCE [LARGE SCALE GENOMIC DNA]</scope>
    <source>
        <strain evidence="2">cv. Tunisia</strain>
    </source>
</reference>
<keyword evidence="2" id="KW-1185">Reference proteome</keyword>
<evidence type="ECO:0000256" key="1">
    <source>
        <dbReference type="SAM" id="MobiDB-lite"/>
    </source>
</evidence>
<dbReference type="PANTHER" id="PTHR34462">
    <property type="entry name" value="OS05G0587400 PROTEIN"/>
    <property type="match status" value="1"/>
</dbReference>
<sequence>MKPKASGGYRPQRSNNFQREGQGPNWVLIAGGALLSTLSVRLGFKLKQLMDSKQQGDAHGSSSKGNGKPRKQTGPHLHSSMYSYLQEEDGCFNCVPGIVETNHPPSNSEPEVALPLVTVPPAEFSPDQLELPPKPFHHSNCSADSPCVSESGSDIFTKREVIHKLRQQLKRRDDMILEMQDQITEYQNSLNAQLEHSAHLQAQLEAANGDLFDSEREIQRLRKAIADHCMGSKETVHQSHSNGYVNGDQNGFDTLERIDMLKKEVGDLKEVIEGKEYLLQSYKEQKAELSLKIKELQNRLDSQLPNIL</sequence>
<dbReference type="OrthoDB" id="1883104at2759"/>
<dbReference type="RefSeq" id="XP_031383395.1">
    <property type="nucleotide sequence ID" value="XM_031527535.1"/>
</dbReference>
<dbReference type="PANTHER" id="PTHR34462:SF1">
    <property type="entry name" value="OS05G0587400 PROTEIN"/>
    <property type="match status" value="1"/>
</dbReference>
<reference evidence="3" key="2">
    <citation type="submission" date="2025-08" db="UniProtKB">
        <authorList>
            <consortium name="RefSeq"/>
        </authorList>
    </citation>
    <scope>IDENTIFICATION</scope>
    <source>
        <tissue evidence="3">Leaf</tissue>
    </source>
</reference>
<protein>
    <submittedName>
        <fullName evidence="3">Uncharacterized protein LOC116197393 isoform X1</fullName>
    </submittedName>
</protein>
<evidence type="ECO:0000313" key="3">
    <source>
        <dbReference type="RefSeq" id="XP_031383395.1"/>
    </source>
</evidence>
<proteinExistence type="predicted"/>
<feature type="region of interest" description="Disordered" evidence="1">
    <location>
        <begin position="53"/>
        <end position="77"/>
    </location>
</feature>
<organism evidence="2 3">
    <name type="scientific">Punica granatum</name>
    <name type="common">Pomegranate</name>
    <dbReference type="NCBI Taxonomy" id="22663"/>
    <lineage>
        <taxon>Eukaryota</taxon>
        <taxon>Viridiplantae</taxon>
        <taxon>Streptophyta</taxon>
        <taxon>Embryophyta</taxon>
        <taxon>Tracheophyta</taxon>
        <taxon>Spermatophyta</taxon>
        <taxon>Magnoliopsida</taxon>
        <taxon>eudicotyledons</taxon>
        <taxon>Gunneridae</taxon>
        <taxon>Pentapetalae</taxon>
        <taxon>rosids</taxon>
        <taxon>malvids</taxon>
        <taxon>Myrtales</taxon>
        <taxon>Lythraceae</taxon>
        <taxon>Punica</taxon>
    </lineage>
</organism>
<feature type="region of interest" description="Disordered" evidence="1">
    <location>
        <begin position="1"/>
        <end position="22"/>
    </location>
</feature>
<accession>A0A6P8CJH0</accession>